<dbReference type="SUPFAM" id="SSF50475">
    <property type="entry name" value="FMN-binding split barrel"/>
    <property type="match status" value="1"/>
</dbReference>
<dbReference type="InterPro" id="IPR012349">
    <property type="entry name" value="Split_barrel_FMN-bd"/>
</dbReference>
<dbReference type="Gene3D" id="2.30.110.10">
    <property type="entry name" value="Electron Transport, Fmn-binding Protein, Chain A"/>
    <property type="match status" value="1"/>
</dbReference>
<reference evidence="1 2" key="1">
    <citation type="journal article" date="2017" name="ISME J.">
        <title>Unveiling bifidobacterial biogeography across the mammalian branch of the tree of life.</title>
        <authorList>
            <person name="Milani C."/>
            <person name="Mangifesta M."/>
            <person name="Mancabelli L."/>
            <person name="Lugli G.A."/>
            <person name="James K."/>
            <person name="Duranti S."/>
            <person name="Turroni F."/>
            <person name="Ferrario C."/>
            <person name="Ossiprandi M.C."/>
            <person name="van Sinderen D."/>
            <person name="Ventura M."/>
        </authorList>
    </citation>
    <scope>NUCLEOTIDE SEQUENCE [LARGE SCALE GENOMIC DNA]</scope>
    <source>
        <strain evidence="2">Ham19E</strain>
    </source>
</reference>
<dbReference type="PANTHER" id="PTHR34071:SF2">
    <property type="entry name" value="FLAVIN-NUCLEOTIDE-BINDING PROTEIN"/>
    <property type="match status" value="1"/>
</dbReference>
<name>A0A2A2EG57_9BIFI</name>
<proteinExistence type="predicted"/>
<keyword evidence="2" id="KW-1185">Reference proteome</keyword>
<protein>
    <submittedName>
        <fullName evidence="1">5-nitroimidazole antibiotic resistance protein</fullName>
    </submittedName>
</protein>
<evidence type="ECO:0000313" key="1">
    <source>
        <dbReference type="EMBL" id="PAU68234.1"/>
    </source>
</evidence>
<organism evidence="1 2">
    <name type="scientific">Bifidobacterium criceti</name>
    <dbReference type="NCBI Taxonomy" id="1960969"/>
    <lineage>
        <taxon>Bacteria</taxon>
        <taxon>Bacillati</taxon>
        <taxon>Actinomycetota</taxon>
        <taxon>Actinomycetes</taxon>
        <taxon>Bifidobacteriales</taxon>
        <taxon>Bifidobacteriaceae</taxon>
        <taxon>Bifidobacterium</taxon>
    </lineage>
</organism>
<dbReference type="EMBL" id="MVOH01000006">
    <property type="protein sequence ID" value="PAU68234.1"/>
    <property type="molecule type" value="Genomic_DNA"/>
</dbReference>
<dbReference type="Pfam" id="PF12900">
    <property type="entry name" value="Pyridox_ox_2"/>
    <property type="match status" value="1"/>
</dbReference>
<comment type="caution">
    <text evidence="1">The sequence shown here is derived from an EMBL/GenBank/DDBJ whole genome shotgun (WGS) entry which is preliminary data.</text>
</comment>
<accession>A0A2A2EG57</accession>
<dbReference type="Proteomes" id="UP000218399">
    <property type="component" value="Unassembled WGS sequence"/>
</dbReference>
<dbReference type="AlphaFoldDB" id="A0A2A2EG57"/>
<dbReference type="InterPro" id="IPR024747">
    <property type="entry name" value="Pyridox_Oxase-rel"/>
</dbReference>
<sequence length="177" mass="19778">MLEQDPTTQLRPMRRADREVHAPEDVEAILRDCADVRVAYQDAQGLTIVPVNFAYEFAPGMLRLFMHSAREGRKIDAIRAAGNVLPVAFEMDCDATVYTGRTPCSSTTAFRSIIGTGVASLVEDTEQKIEALTLLMRQRTAMHDVTFLLRQVAKVAVWRIESTEFTAKRHPAPAARM</sequence>
<gene>
    <name evidence="1" type="ORF">B1526_0419</name>
</gene>
<dbReference type="PANTHER" id="PTHR34071">
    <property type="entry name" value="5-NITROIMIDAZOLE ANTIBIOTICS RESISTANCE PROTEIN, NIMA-FAMILY-RELATED PROTEIN-RELATED"/>
    <property type="match status" value="1"/>
</dbReference>
<evidence type="ECO:0000313" key="2">
    <source>
        <dbReference type="Proteomes" id="UP000218399"/>
    </source>
</evidence>